<dbReference type="InterPro" id="IPR041581">
    <property type="entry name" value="Glyoxalase_6"/>
</dbReference>
<comment type="similarity">
    <text evidence="2">Belongs to the pterin-4-alpha-carbinolamine dehydratase family.</text>
</comment>
<dbReference type="RefSeq" id="WP_377180890.1">
    <property type="nucleotide sequence ID" value="NZ_JBHUOG010000001.1"/>
</dbReference>
<evidence type="ECO:0000313" key="8">
    <source>
        <dbReference type="Proteomes" id="UP001597479"/>
    </source>
</evidence>
<dbReference type="InterPro" id="IPR001533">
    <property type="entry name" value="Pterin_deHydtase"/>
</dbReference>
<dbReference type="Proteomes" id="UP001597479">
    <property type="component" value="Unassembled WGS sequence"/>
</dbReference>
<feature type="domain" description="Glyoxalase-like" evidence="6">
    <location>
        <begin position="109"/>
        <end position="217"/>
    </location>
</feature>
<name>A0ABW5VMX3_9MICO</name>
<evidence type="ECO:0000256" key="3">
    <source>
        <dbReference type="ARBA" id="ARBA00013252"/>
    </source>
</evidence>
<dbReference type="EMBL" id="JBHUOG010000001">
    <property type="protein sequence ID" value="MFD2793053.1"/>
    <property type="molecule type" value="Genomic_DNA"/>
</dbReference>
<dbReference type="PANTHER" id="PTHR12599">
    <property type="entry name" value="PTERIN-4-ALPHA-CARBINOLAMINE DEHYDRATASE"/>
    <property type="match status" value="1"/>
</dbReference>
<dbReference type="Gene3D" id="3.30.1360.20">
    <property type="entry name" value="Transcriptional coactivator/pterin dehydratase"/>
    <property type="match status" value="1"/>
</dbReference>
<protein>
    <recommendedName>
        <fullName evidence="4">Putative pterin-4-alpha-carbinolamine dehydratase</fullName>
        <ecNumber evidence="3">4.2.1.96</ecNumber>
    </recommendedName>
</protein>
<dbReference type="Gene3D" id="3.10.180.10">
    <property type="entry name" value="2,3-Dihydroxybiphenyl 1,2-Dioxygenase, domain 1"/>
    <property type="match status" value="1"/>
</dbReference>
<evidence type="ECO:0000256" key="1">
    <source>
        <dbReference type="ARBA" id="ARBA00001554"/>
    </source>
</evidence>
<keyword evidence="5" id="KW-0456">Lyase</keyword>
<dbReference type="InterPro" id="IPR036428">
    <property type="entry name" value="PCD_sf"/>
</dbReference>
<dbReference type="PANTHER" id="PTHR12599:SF0">
    <property type="entry name" value="PTERIN-4-ALPHA-CARBINOLAMINE DEHYDRATASE"/>
    <property type="match status" value="1"/>
</dbReference>
<evidence type="ECO:0000256" key="2">
    <source>
        <dbReference type="ARBA" id="ARBA00006472"/>
    </source>
</evidence>
<evidence type="ECO:0000256" key="5">
    <source>
        <dbReference type="ARBA" id="ARBA00023239"/>
    </source>
</evidence>
<dbReference type="CDD" id="cd00488">
    <property type="entry name" value="PCD_DCoH"/>
    <property type="match status" value="1"/>
</dbReference>
<evidence type="ECO:0000256" key="4">
    <source>
        <dbReference type="ARBA" id="ARBA00021735"/>
    </source>
</evidence>
<reference evidence="8" key="1">
    <citation type="journal article" date="2019" name="Int. J. Syst. Evol. Microbiol.">
        <title>The Global Catalogue of Microorganisms (GCM) 10K type strain sequencing project: providing services to taxonomists for standard genome sequencing and annotation.</title>
        <authorList>
            <consortium name="The Broad Institute Genomics Platform"/>
            <consortium name="The Broad Institute Genome Sequencing Center for Infectious Disease"/>
            <person name="Wu L."/>
            <person name="Ma J."/>
        </authorList>
    </citation>
    <scope>NUCLEOTIDE SEQUENCE [LARGE SCALE GENOMIC DNA]</scope>
    <source>
        <strain evidence="8">CCM 7044</strain>
    </source>
</reference>
<sequence length="223" mass="23748">MSDAITAAEFTAGEGTGDWRVLRSSAVARFTTGSFGAGLRFITRIGLLAESANHHPDVDLRYGTVTVRTWSHDIGGLSARDLALAREISAAARELSITADPAGVRDVSLVIDAVAGTAVQPFWQAVLGHDPQPGSAGSAGLDALLDGDGRLPTVAFQQTDERREQRNRIHVDVWVAHDHAEERVAAVIAAGGRLVTDEFAPAWWVLADAEGNEACVCTWQDEP</sequence>
<evidence type="ECO:0000313" key="7">
    <source>
        <dbReference type="EMBL" id="MFD2793053.1"/>
    </source>
</evidence>
<comment type="catalytic activity">
    <reaction evidence="1">
        <text>(4aS,6R)-4a-hydroxy-L-erythro-5,6,7,8-tetrahydrobiopterin = (6R)-L-erythro-6,7-dihydrobiopterin + H2O</text>
        <dbReference type="Rhea" id="RHEA:11920"/>
        <dbReference type="ChEBI" id="CHEBI:15377"/>
        <dbReference type="ChEBI" id="CHEBI:15642"/>
        <dbReference type="ChEBI" id="CHEBI:43120"/>
        <dbReference type="EC" id="4.2.1.96"/>
    </reaction>
</comment>
<dbReference type="Pfam" id="PF01329">
    <property type="entry name" value="Pterin_4a"/>
    <property type="match status" value="1"/>
</dbReference>
<accession>A0ABW5VMX3</accession>
<dbReference type="EC" id="4.2.1.96" evidence="3"/>
<evidence type="ECO:0000259" key="6">
    <source>
        <dbReference type="Pfam" id="PF18029"/>
    </source>
</evidence>
<dbReference type="InterPro" id="IPR029068">
    <property type="entry name" value="Glyas_Bleomycin-R_OHBP_Dase"/>
</dbReference>
<keyword evidence="8" id="KW-1185">Reference proteome</keyword>
<organism evidence="7 8">
    <name type="scientific">Promicromonospora vindobonensis</name>
    <dbReference type="NCBI Taxonomy" id="195748"/>
    <lineage>
        <taxon>Bacteria</taxon>
        <taxon>Bacillati</taxon>
        <taxon>Actinomycetota</taxon>
        <taxon>Actinomycetes</taxon>
        <taxon>Micrococcales</taxon>
        <taxon>Promicromonosporaceae</taxon>
        <taxon>Promicromonospora</taxon>
    </lineage>
</organism>
<comment type="caution">
    <text evidence="7">The sequence shown here is derived from an EMBL/GenBank/DDBJ whole genome shotgun (WGS) entry which is preliminary data.</text>
</comment>
<gene>
    <name evidence="7" type="ORF">ACFS27_05785</name>
</gene>
<dbReference type="Pfam" id="PF18029">
    <property type="entry name" value="Glyoxalase_6"/>
    <property type="match status" value="1"/>
</dbReference>
<proteinExistence type="inferred from homology"/>
<dbReference type="SUPFAM" id="SSF55248">
    <property type="entry name" value="PCD-like"/>
    <property type="match status" value="1"/>
</dbReference>